<dbReference type="Proteomes" id="UP000324222">
    <property type="component" value="Unassembled WGS sequence"/>
</dbReference>
<sequence>MSVMTSIFYSFPNIEIFCYCCVETSHCEGVVCTCCWRLVLFSVGATGKAAAKVTLLGNNLRAAGVNLCKCREPRTAARQITFPRLEVEAPGAEARQKVECVLVEIMELEDMMVVVVEVAMWRMQ</sequence>
<keyword evidence="2" id="KW-1185">Reference proteome</keyword>
<comment type="caution">
    <text evidence="1">The sequence shown here is derived from an EMBL/GenBank/DDBJ whole genome shotgun (WGS) entry which is preliminary data.</text>
</comment>
<proteinExistence type="predicted"/>
<dbReference type="AlphaFoldDB" id="A0A5B7GAN5"/>
<evidence type="ECO:0000313" key="1">
    <source>
        <dbReference type="EMBL" id="MPC54556.1"/>
    </source>
</evidence>
<organism evidence="1 2">
    <name type="scientific">Portunus trituberculatus</name>
    <name type="common">Swimming crab</name>
    <name type="synonym">Neptunus trituberculatus</name>
    <dbReference type="NCBI Taxonomy" id="210409"/>
    <lineage>
        <taxon>Eukaryota</taxon>
        <taxon>Metazoa</taxon>
        <taxon>Ecdysozoa</taxon>
        <taxon>Arthropoda</taxon>
        <taxon>Crustacea</taxon>
        <taxon>Multicrustacea</taxon>
        <taxon>Malacostraca</taxon>
        <taxon>Eumalacostraca</taxon>
        <taxon>Eucarida</taxon>
        <taxon>Decapoda</taxon>
        <taxon>Pleocyemata</taxon>
        <taxon>Brachyura</taxon>
        <taxon>Eubrachyura</taxon>
        <taxon>Portunoidea</taxon>
        <taxon>Portunidae</taxon>
        <taxon>Portuninae</taxon>
        <taxon>Portunus</taxon>
    </lineage>
</organism>
<name>A0A5B7GAN5_PORTR</name>
<dbReference type="EMBL" id="VSRR010012443">
    <property type="protein sequence ID" value="MPC54556.1"/>
    <property type="molecule type" value="Genomic_DNA"/>
</dbReference>
<reference evidence="1 2" key="1">
    <citation type="submission" date="2019-05" db="EMBL/GenBank/DDBJ databases">
        <title>Another draft genome of Portunus trituberculatus and its Hox gene families provides insights of decapod evolution.</title>
        <authorList>
            <person name="Jeong J.-H."/>
            <person name="Song I."/>
            <person name="Kim S."/>
            <person name="Choi T."/>
            <person name="Kim D."/>
            <person name="Ryu S."/>
            <person name="Kim W."/>
        </authorList>
    </citation>
    <scope>NUCLEOTIDE SEQUENCE [LARGE SCALE GENOMIC DNA]</scope>
    <source>
        <tissue evidence="1">Muscle</tissue>
    </source>
</reference>
<gene>
    <name evidence="1" type="ORF">E2C01_048477</name>
</gene>
<evidence type="ECO:0000313" key="2">
    <source>
        <dbReference type="Proteomes" id="UP000324222"/>
    </source>
</evidence>
<accession>A0A5B7GAN5</accession>
<protein>
    <submittedName>
        <fullName evidence="1">Uncharacterized protein</fullName>
    </submittedName>
</protein>